<evidence type="ECO:0000256" key="1">
    <source>
        <dbReference type="ARBA" id="ARBA00022729"/>
    </source>
</evidence>
<feature type="domain" description="C-type lysozyme inhibitor" evidence="6">
    <location>
        <begin position="40"/>
        <end position="106"/>
    </location>
</feature>
<dbReference type="AlphaFoldDB" id="A0A447IT32"/>
<accession>A0A447IT32</accession>
<evidence type="ECO:0000256" key="3">
    <source>
        <dbReference type="ARBA" id="ARBA00023139"/>
    </source>
</evidence>
<gene>
    <name evidence="7" type="primary">mliC</name>
    <name evidence="7" type="ORF">PARHAE_03858</name>
</gene>
<dbReference type="RefSeq" id="WP_126156195.1">
    <property type="nucleotide sequence ID" value="NZ_UZWE01000070.1"/>
</dbReference>
<name>A0A447IT32_9RHOB</name>
<evidence type="ECO:0000259" key="6">
    <source>
        <dbReference type="Pfam" id="PF09864"/>
    </source>
</evidence>
<keyword evidence="2" id="KW-0472">Membrane</keyword>
<dbReference type="Pfam" id="PF09864">
    <property type="entry name" value="MliC"/>
    <property type="match status" value="1"/>
</dbReference>
<protein>
    <submittedName>
        <fullName evidence="7">Membrane-bound lysozyme inhibitor of C-type lysozyme</fullName>
    </submittedName>
</protein>
<keyword evidence="4" id="KW-0449">Lipoprotein</keyword>
<keyword evidence="3" id="KW-0564">Palmitate</keyword>
<dbReference type="Proteomes" id="UP000270743">
    <property type="component" value="Unassembled WGS sequence"/>
</dbReference>
<feature type="signal peptide" evidence="5">
    <location>
        <begin position="1"/>
        <end position="21"/>
    </location>
</feature>
<dbReference type="Gene3D" id="2.40.128.200">
    <property type="match status" value="1"/>
</dbReference>
<evidence type="ECO:0000256" key="4">
    <source>
        <dbReference type="ARBA" id="ARBA00023288"/>
    </source>
</evidence>
<evidence type="ECO:0000313" key="8">
    <source>
        <dbReference type="Proteomes" id="UP000270743"/>
    </source>
</evidence>
<dbReference type="EMBL" id="UZWE01000070">
    <property type="protein sequence ID" value="VDS10640.1"/>
    <property type="molecule type" value="Genomic_DNA"/>
</dbReference>
<organism evidence="7 8">
    <name type="scientific">Paracoccus haematequi</name>
    <dbReference type="NCBI Taxonomy" id="2491866"/>
    <lineage>
        <taxon>Bacteria</taxon>
        <taxon>Pseudomonadati</taxon>
        <taxon>Pseudomonadota</taxon>
        <taxon>Alphaproteobacteria</taxon>
        <taxon>Rhodobacterales</taxon>
        <taxon>Paracoccaceae</taxon>
        <taxon>Paracoccus</taxon>
    </lineage>
</organism>
<evidence type="ECO:0000313" key="7">
    <source>
        <dbReference type="EMBL" id="VDS10640.1"/>
    </source>
</evidence>
<dbReference type="OrthoDB" id="120729at2"/>
<dbReference type="InterPro" id="IPR036328">
    <property type="entry name" value="MliC_sf"/>
</dbReference>
<keyword evidence="8" id="KW-1185">Reference proteome</keyword>
<dbReference type="SUPFAM" id="SSF141488">
    <property type="entry name" value="YdhA-like"/>
    <property type="match status" value="1"/>
</dbReference>
<evidence type="ECO:0000256" key="2">
    <source>
        <dbReference type="ARBA" id="ARBA00023136"/>
    </source>
</evidence>
<proteinExistence type="predicted"/>
<evidence type="ECO:0000256" key="5">
    <source>
        <dbReference type="SAM" id="SignalP"/>
    </source>
</evidence>
<feature type="chain" id="PRO_5019391995" evidence="5">
    <location>
        <begin position="22"/>
        <end position="115"/>
    </location>
</feature>
<sequence>MIRTAASILSALLLAAPATQATQTSVALPLDGATLQIVGFQCGKGTAFDVQYLNAGPNMLAILPIDGQQRIFVNVISGSGARYVSGQYEWWTKGGTATLSDAMWDGSRQECVATR</sequence>
<reference evidence="7 8" key="1">
    <citation type="submission" date="2018-12" db="EMBL/GenBank/DDBJ databases">
        <authorList>
            <person name="Criscuolo A."/>
        </authorList>
    </citation>
    <scope>NUCLEOTIDE SEQUENCE [LARGE SCALE GENOMIC DNA]</scope>
    <source>
        <strain evidence="7">ACIP1116241</strain>
    </source>
</reference>
<dbReference type="InterPro" id="IPR018660">
    <property type="entry name" value="MliC"/>
</dbReference>
<keyword evidence="1 5" id="KW-0732">Signal</keyword>